<reference evidence="1 2" key="1">
    <citation type="submission" date="2016-05" db="EMBL/GenBank/DDBJ databases">
        <title>Complete genome sequence of Rathayibacter tritici NCPPB 1953.</title>
        <authorList>
            <person name="Park J."/>
            <person name="Lee H.-H."/>
            <person name="Lee S.-W."/>
            <person name="Seo Y.-S."/>
        </authorList>
    </citation>
    <scope>NUCLEOTIDE SEQUENCE [LARGE SCALE GENOMIC DNA]</scope>
    <source>
        <strain evidence="1 2">NCPPB 1953</strain>
    </source>
</reference>
<dbReference type="STRING" id="33888.A6122_1557"/>
<dbReference type="AlphaFoldDB" id="A0A160KTA4"/>
<evidence type="ECO:0008006" key="3">
    <source>
        <dbReference type="Google" id="ProtNLM"/>
    </source>
</evidence>
<keyword evidence="2" id="KW-1185">Reference proteome</keyword>
<sequence length="210" mass="24218">MEVTRVWFRRRRRFKMEPYDPDENPSREPASVEEAAEEGLMLAQYASRMAVKNRVLMDGLRADVPFDVDRYSVIAAEELEKLARESEAAAERLRTITADVTSVGGRSDHVHDYRSADVDNLDHREQLSLLVADSLHQRARDREYLTTLVDDARQDAWRELAQSIEETLDRTTRLDPEAEEYRRDRSVRMALVIVDDLAKLAEERGVSLEG</sequence>
<organism evidence="1 2">
    <name type="scientific">Rathayibacter tritici</name>
    <dbReference type="NCBI Taxonomy" id="33888"/>
    <lineage>
        <taxon>Bacteria</taxon>
        <taxon>Bacillati</taxon>
        <taxon>Actinomycetota</taxon>
        <taxon>Actinomycetes</taxon>
        <taxon>Micrococcales</taxon>
        <taxon>Microbacteriaceae</taxon>
        <taxon>Rathayibacter</taxon>
    </lineage>
</organism>
<evidence type="ECO:0000313" key="2">
    <source>
        <dbReference type="Proteomes" id="UP000077071"/>
    </source>
</evidence>
<proteinExistence type="predicted"/>
<dbReference type="Proteomes" id="UP000077071">
    <property type="component" value="Chromosome"/>
</dbReference>
<gene>
    <name evidence="1" type="ORF">A6122_1557</name>
</gene>
<protein>
    <recommendedName>
        <fullName evidence="3">Asparagine synthase</fullName>
    </recommendedName>
</protein>
<dbReference type="KEGG" id="rtn:A6122_1557"/>
<dbReference type="PATRIC" id="fig|33888.3.peg.1703"/>
<accession>A0A160KTA4</accession>
<evidence type="ECO:0000313" key="1">
    <source>
        <dbReference type="EMBL" id="AND16694.1"/>
    </source>
</evidence>
<dbReference type="EMBL" id="CP015515">
    <property type="protein sequence ID" value="AND16694.1"/>
    <property type="molecule type" value="Genomic_DNA"/>
</dbReference>
<name>A0A160KTA4_9MICO</name>